<dbReference type="STRING" id="45851.BHV86_02650"/>
<dbReference type="InterPro" id="IPR035919">
    <property type="entry name" value="EAL_sf"/>
</dbReference>
<dbReference type="EMBL" id="ABWN01000019">
    <property type="protein sequence ID" value="EFF69292.1"/>
    <property type="molecule type" value="Genomic_DNA"/>
</dbReference>
<comment type="caution">
    <text evidence="2">The sequence shown here is derived from an EMBL/GenBank/DDBJ whole genome shotgun (WGS) entry which is preliminary data.</text>
</comment>
<dbReference type="SUPFAM" id="SSF141868">
    <property type="entry name" value="EAL domain-like"/>
    <property type="match status" value="1"/>
</dbReference>
<dbReference type="PROSITE" id="PS50883">
    <property type="entry name" value="EAL"/>
    <property type="match status" value="1"/>
</dbReference>
<dbReference type="Pfam" id="PF00990">
    <property type="entry name" value="GGDEF"/>
    <property type="match status" value="1"/>
</dbReference>
<dbReference type="eggNOG" id="COG5001">
    <property type="taxonomic scope" value="Bacteria"/>
</dbReference>
<dbReference type="PANTHER" id="PTHR33121:SF71">
    <property type="entry name" value="OXYGEN SENSOR PROTEIN DOSP"/>
    <property type="match status" value="1"/>
</dbReference>
<dbReference type="AlphaFoldDB" id="D4RXD0"/>
<dbReference type="SUPFAM" id="SSF55073">
    <property type="entry name" value="Nucleotide cyclase"/>
    <property type="match status" value="1"/>
</dbReference>
<dbReference type="Gene3D" id="3.30.70.270">
    <property type="match status" value="1"/>
</dbReference>
<protein>
    <submittedName>
        <fullName evidence="2">Cyclic diguanylate phosphodiesterase (EAL) domain protein</fullName>
    </submittedName>
</protein>
<dbReference type="GeneID" id="98919284"/>
<dbReference type="InterPro" id="IPR029787">
    <property type="entry name" value="Nucleotide_cyclase"/>
</dbReference>
<dbReference type="InterPro" id="IPR000160">
    <property type="entry name" value="GGDEF_dom"/>
</dbReference>
<evidence type="ECO:0000313" key="3">
    <source>
        <dbReference type="Proteomes" id="UP000006238"/>
    </source>
</evidence>
<dbReference type="RefSeq" id="WP_005601347.1">
    <property type="nucleotide sequence ID" value="NZ_GG663520.1"/>
</dbReference>
<evidence type="ECO:0000259" key="1">
    <source>
        <dbReference type="PROSITE" id="PS50883"/>
    </source>
</evidence>
<sequence>MDKLTGISSFRGFIDETDKLLADNPNDNFDIFVWDIVQFKVINDLYGMEAGDWLLKEIAAEIKAKVTRGTCGRIGNDKFVCCVFANDKLYSFKNNVYVFRREGVEHRILIQGGCYQIRSRDVPVIKMCDRAILALNSIKGKYTEAVAIYNNSEREDIIMGQRLAADFDNALKERQFKVYIQPIYYADSNVMAGGEVLVRWEHPTLGFLSPGRFIRYFEQNYLITRLDKFVWEEACRILKRMKEEGKTVIPLSINISRADFLFDNLYDVLVGLVTKYDVAPDKLRIEITESAYIDNPVKIKDTIDRLCEYGFSIHIDDFGTGYSSLNTLKELPFGILKIDKTLIDEIDGSEKAANVVSTIINMAKLLGMDVIAEGVENVKQLNFLKHMGCKYIQGFYFSKPVCEEEFFKKDFEDRVLIHDDTDKFNVESIFTIRNPESRGIIDMIIGAILQYEINDGQLVLKRVNQEFYYQYGIKDPYELFTVRKGKIIDEEDISRVYKRCISAMTRNETNYIEAGYTRKDGSKGSLYIKIFYIGKENGKPQFLFNTMDITKEKRKRVKQRLLDYMDSLSKLCSEILRLNYTDNTLTTVHCDENRVKVKYDNAPLDRLLNRFSSILDKDEHDEIMKVFSYEEMEKFCLSNESIKVISIHLHSNNYGRHLCEIIIVNNRDEHGKIIVTTGSRVIL</sequence>
<dbReference type="InterPro" id="IPR050706">
    <property type="entry name" value="Cyclic-di-GMP_PDE-like"/>
</dbReference>
<dbReference type="Gene3D" id="3.20.20.450">
    <property type="entry name" value="EAL domain"/>
    <property type="match status" value="1"/>
</dbReference>
<proteinExistence type="predicted"/>
<dbReference type="SUPFAM" id="SSF55785">
    <property type="entry name" value="PYP-like sensor domain (PAS domain)"/>
    <property type="match status" value="1"/>
</dbReference>
<keyword evidence="3" id="KW-1185">Reference proteome</keyword>
<reference evidence="2 3" key="1">
    <citation type="submission" date="2010-02" db="EMBL/GenBank/DDBJ databases">
        <authorList>
            <person name="Weinstock G."/>
            <person name="Sodergren E."/>
            <person name="Clifton S."/>
            <person name="Fulton L."/>
            <person name="Fulton B."/>
            <person name="Courtney L."/>
            <person name="Fronick C."/>
            <person name="Harrison M."/>
            <person name="Strong C."/>
            <person name="Farmer C."/>
            <person name="Delahaunty K."/>
            <person name="Markovic C."/>
            <person name="Hall O."/>
            <person name="Minx P."/>
            <person name="Tomlinson C."/>
            <person name="Mitreva M."/>
            <person name="Nelson J."/>
            <person name="Hou S."/>
            <person name="Wollam A."/>
            <person name="Pepin K.H."/>
            <person name="Johnson M."/>
            <person name="Bhonagiri V."/>
            <person name="Zhang X."/>
            <person name="Suruliraj S."/>
            <person name="Warren W."/>
            <person name="Chinwalla A."/>
            <person name="Mardis E.R."/>
            <person name="Wilson R.K."/>
        </authorList>
    </citation>
    <scope>NUCLEOTIDE SEQUENCE [LARGE SCALE GENOMIC DNA]</scope>
    <source>
        <strain evidence="2 3">DSM 2876</strain>
    </source>
</reference>
<feature type="domain" description="EAL" evidence="1">
    <location>
        <begin position="160"/>
        <end position="414"/>
    </location>
</feature>
<dbReference type="SMART" id="SM00052">
    <property type="entry name" value="EAL"/>
    <property type="match status" value="1"/>
</dbReference>
<dbReference type="PANTHER" id="PTHR33121">
    <property type="entry name" value="CYCLIC DI-GMP PHOSPHODIESTERASE PDEF"/>
    <property type="match status" value="1"/>
</dbReference>
<dbReference type="HOGENOM" id="CLU_000445_70_57_9"/>
<organism evidence="2 3">
    <name type="scientific">Eshraghiella crossota DSM 2876</name>
    <dbReference type="NCBI Taxonomy" id="511680"/>
    <lineage>
        <taxon>Bacteria</taxon>
        <taxon>Bacillati</taxon>
        <taxon>Bacillota</taxon>
        <taxon>Clostridia</taxon>
        <taxon>Lachnospirales</taxon>
        <taxon>Lachnospiraceae</taxon>
        <taxon>Eshraghiella</taxon>
    </lineage>
</organism>
<accession>D4RXD0</accession>
<dbReference type="CDD" id="cd01948">
    <property type="entry name" value="EAL"/>
    <property type="match status" value="1"/>
</dbReference>
<dbReference type="Pfam" id="PF00563">
    <property type="entry name" value="EAL"/>
    <property type="match status" value="1"/>
</dbReference>
<dbReference type="InterPro" id="IPR035965">
    <property type="entry name" value="PAS-like_dom_sf"/>
</dbReference>
<dbReference type="InterPro" id="IPR001633">
    <property type="entry name" value="EAL_dom"/>
</dbReference>
<dbReference type="GO" id="GO:0071111">
    <property type="term" value="F:cyclic-guanylate-specific phosphodiesterase activity"/>
    <property type="evidence" value="ECO:0007669"/>
    <property type="project" value="InterPro"/>
</dbReference>
<dbReference type="InterPro" id="IPR043128">
    <property type="entry name" value="Rev_trsase/Diguanyl_cyclase"/>
</dbReference>
<name>D4RXD0_9FIRM</name>
<evidence type="ECO:0000313" key="2">
    <source>
        <dbReference type="EMBL" id="EFF69292.1"/>
    </source>
</evidence>
<dbReference type="Proteomes" id="UP000006238">
    <property type="component" value="Unassembled WGS sequence"/>
</dbReference>
<gene>
    <name evidence="2" type="ORF">BUTYVIB_00481</name>
</gene>